<comment type="caution">
    <text evidence="3">The sequence shown here is derived from an EMBL/GenBank/DDBJ whole genome shotgun (WGS) entry which is preliminary data.</text>
</comment>
<feature type="transmembrane region" description="Helical" evidence="1">
    <location>
        <begin position="250"/>
        <end position="270"/>
    </location>
</feature>
<dbReference type="InterPro" id="IPR024769">
    <property type="entry name" value="TcdA/TcdB_pore_forming"/>
</dbReference>
<proteinExistence type="predicted"/>
<evidence type="ECO:0000313" key="4">
    <source>
        <dbReference type="Proteomes" id="UP001050975"/>
    </source>
</evidence>
<reference evidence="3" key="1">
    <citation type="submission" date="2019-10" db="EMBL/GenBank/DDBJ databases">
        <title>Draft genome sequece of Microseira wollei NIES-4236.</title>
        <authorList>
            <person name="Yamaguchi H."/>
            <person name="Suzuki S."/>
            <person name="Kawachi M."/>
        </authorList>
    </citation>
    <scope>NUCLEOTIDE SEQUENCE</scope>
    <source>
        <strain evidence="3">NIES-4236</strain>
    </source>
</reference>
<sequence>MVQNIAISGFGRSFLVQKILDAYLAVEQTERWTQAVKTLNQQAQLGSNWVPIIQNVEATAGQDRVQFINKNNLNETRWIQTNDPTFRNFRTFFNEQAQNLGEMFQVDSVTGQVTSKTSSSSVSAGVGVGANKADLVKTVINWVAEGKLYEKSGNPDLDLAVGVQSYLNLTQYGHGVVTEVAQVITEILPALRNGGAVAKEVSESLVTTVVKTSLTEGLGVILSIGNVILDGIVLSKTSSTPERASITTTLVFDVTATATSLLSLGLGLVGASTAASILGVIAVPIAGLAAGIPTLVALYAQRTENAQKVAEPFGTIAQGYAANSDGSRGMTYQAADQYKGIQSALKPKGGAVIAEIDLIGRRLTFGSQYLYQVNPDHPGAAHTKVNNRDSFSAGPDVGWVGNSRAKTLPLLSVREGLGCPQTVQLQNTNVDVIVLPRDIEMVFDYKHGIVAPLWQENYSSPGINALRTIESHFYERFYYDYWATSDFAIDQFKCQYRPTTVTLKLDKARRTVLIPQQLADIEKSNLTYRLEGNGGNYAVVLSEQDINIKIKASNDPDERWIFNIDRIGFGARSTQLRPSGCWKIVFNDDGFTIGQTRAVSAYFPAAEPQRVRFEGAMPKNIVLCDNIGHIFMVNLQEKNMSLLLDITRKELGSLEEEQTVRNLGDIPMDMRSQSLLYRAYVSYQYLKNSTDGGGKGIGILESVPLTNGDNIGILYKESNYQYTGTWDPSNFALVAYHSDSRGTDLQVDRSDNYDNIREGHLPQKLGFSGQFEKVWTENNQIFFTEKMPQQGSEKPSVLQYCMYSGSGFYYIDAIDASRTLMDKILGLNLSELKMPKIDELLRQTGWTPYFQAGDPNRSYAYGKDTYTIVGQNSQGVGYQIKVYQSQEASLSWKLAGIQYQILPGSILQLTGTQDNNTISLPNSMSWPTNYPNLAKNIKKAILFGKEGTDTYTVNMAILDYEAIFILNYAKDTSQDTLKLLGMRKGDFSYFQQGKDLVLIHKQSHHWINIVGVFEIQQANSYQHLQLSFSDGSFAVSEVGNNLSVGSPDEIYMYMNLEALGFQRQGDDLVVLRQDQTDGIAYSNFYKTYTSLNALRVNFPSTTGTTFNLNAQELAALGLSKVTGQALVNAGSAQQFVNTMQASPENRAIYEVPAGSTVRRNNLDLVIGSQVYQKFFERPAQDQQIKIPLILEDAVIIQNNSSLMFRHITYGDIYTTSWGDKQASYCPTNEHFCEFSGYYNSNNYFGDLISVQMPLRDGRAVILSNAALTLFGWKTLRYLEQFNYNSYNDIGPAQTFTLRFDTQNKQVVAYQFWDQEIARHSVNVI</sequence>
<feature type="transmembrane region" description="Helical" evidence="1">
    <location>
        <begin position="277"/>
        <end position="300"/>
    </location>
</feature>
<keyword evidence="1" id="KW-0812">Transmembrane</keyword>
<name>A0AAV3XIL5_9CYAN</name>
<evidence type="ECO:0000259" key="2">
    <source>
        <dbReference type="Pfam" id="PF12920"/>
    </source>
</evidence>
<keyword evidence="1" id="KW-1133">Transmembrane helix</keyword>
<keyword evidence="4" id="KW-1185">Reference proteome</keyword>
<feature type="domain" description="TcdA/TcdB toxin pore forming" evidence="2">
    <location>
        <begin position="30"/>
        <end position="693"/>
    </location>
</feature>
<gene>
    <name evidence="3" type="primary">toxB</name>
    <name evidence="3" type="ORF">MiSe_62480</name>
</gene>
<evidence type="ECO:0000313" key="3">
    <source>
        <dbReference type="EMBL" id="GET41436.1"/>
    </source>
</evidence>
<protein>
    <submittedName>
        <fullName evidence="3">Toxin B</fullName>
    </submittedName>
</protein>
<dbReference type="Pfam" id="PF12920">
    <property type="entry name" value="TcdA_TcdB_pore"/>
    <property type="match status" value="1"/>
</dbReference>
<evidence type="ECO:0000256" key="1">
    <source>
        <dbReference type="SAM" id="Phobius"/>
    </source>
</evidence>
<dbReference type="Proteomes" id="UP001050975">
    <property type="component" value="Unassembled WGS sequence"/>
</dbReference>
<accession>A0AAV3XIL5</accession>
<dbReference type="RefSeq" id="WP_226587746.1">
    <property type="nucleotide sequence ID" value="NZ_BLAY01000122.1"/>
</dbReference>
<organism evidence="3 4">
    <name type="scientific">Microseira wollei NIES-4236</name>
    <dbReference type="NCBI Taxonomy" id="2530354"/>
    <lineage>
        <taxon>Bacteria</taxon>
        <taxon>Bacillati</taxon>
        <taxon>Cyanobacteriota</taxon>
        <taxon>Cyanophyceae</taxon>
        <taxon>Oscillatoriophycideae</taxon>
        <taxon>Aerosakkonematales</taxon>
        <taxon>Aerosakkonemataceae</taxon>
        <taxon>Microseira</taxon>
    </lineage>
</organism>
<keyword evidence="1" id="KW-0472">Membrane</keyword>
<dbReference type="EMBL" id="BLAY01000122">
    <property type="protein sequence ID" value="GET41436.1"/>
    <property type="molecule type" value="Genomic_DNA"/>
</dbReference>